<dbReference type="RefSeq" id="WP_189073278.1">
    <property type="nucleotide sequence ID" value="NZ_BMQN01000004.1"/>
</dbReference>
<feature type="compositionally biased region" description="Pro residues" evidence="1">
    <location>
        <begin position="259"/>
        <end position="287"/>
    </location>
</feature>
<keyword evidence="4" id="KW-1185">Reference proteome</keyword>
<accession>A0ABQ2S3X5</accession>
<name>A0ABQ2S3X5_9DEIO</name>
<gene>
    <name evidence="3" type="ORF">GCM10008960_22790</name>
</gene>
<organism evidence="3 4">
    <name type="scientific">Deinococcus sedimenti</name>
    <dbReference type="NCBI Taxonomy" id="1867090"/>
    <lineage>
        <taxon>Bacteria</taxon>
        <taxon>Thermotogati</taxon>
        <taxon>Deinococcota</taxon>
        <taxon>Deinococci</taxon>
        <taxon>Deinococcales</taxon>
        <taxon>Deinococcaceae</taxon>
        <taxon>Deinococcus</taxon>
    </lineage>
</organism>
<feature type="region of interest" description="Disordered" evidence="1">
    <location>
        <begin position="202"/>
        <end position="287"/>
    </location>
</feature>
<feature type="region of interest" description="Disordered" evidence="1">
    <location>
        <begin position="34"/>
        <end position="115"/>
    </location>
</feature>
<comment type="caution">
    <text evidence="3">The sequence shown here is derived from an EMBL/GenBank/DDBJ whole genome shotgun (WGS) entry which is preliminary data.</text>
</comment>
<keyword evidence="2" id="KW-0732">Signal</keyword>
<feature type="compositionally biased region" description="Low complexity" evidence="1">
    <location>
        <begin position="66"/>
        <end position="101"/>
    </location>
</feature>
<sequence>MRQENAPRPALRRPLLGLLTLSLLAAPAALAQTANPVMPPAPAPVTTEPTPAAPAPAPTTPPEPAPAETTPTDAAPADAAPTDATPATVAPTETAPADAPTGDVPPSSLPAAGSVTVPKLDGEEVLKTVPTVLGEALIYRGDAEDALARTAQALVAEGYQAAGAGGAAPTADAAGVTTLTLTKDDQQFQLTQRSSMGLTVVALARLPESENTPAAPAAETPAPDRAPATDPAPADTAPSEAPAEAAPAEPAPADAAPTEPAPTEPAPGEPAPTEPVTPAPVTPPSQP</sequence>
<feature type="compositionally biased region" description="Pro residues" evidence="1">
    <location>
        <begin position="51"/>
        <end position="65"/>
    </location>
</feature>
<feature type="chain" id="PRO_5047478677" evidence="2">
    <location>
        <begin position="32"/>
        <end position="287"/>
    </location>
</feature>
<evidence type="ECO:0000313" key="3">
    <source>
        <dbReference type="EMBL" id="GGR95306.1"/>
    </source>
</evidence>
<feature type="signal peptide" evidence="2">
    <location>
        <begin position="1"/>
        <end position="31"/>
    </location>
</feature>
<protein>
    <submittedName>
        <fullName evidence="3">Uncharacterized protein</fullName>
    </submittedName>
</protein>
<evidence type="ECO:0000256" key="2">
    <source>
        <dbReference type="SAM" id="SignalP"/>
    </source>
</evidence>
<dbReference type="Proteomes" id="UP000644548">
    <property type="component" value="Unassembled WGS sequence"/>
</dbReference>
<evidence type="ECO:0000313" key="4">
    <source>
        <dbReference type="Proteomes" id="UP000644548"/>
    </source>
</evidence>
<evidence type="ECO:0000256" key="1">
    <source>
        <dbReference type="SAM" id="MobiDB-lite"/>
    </source>
</evidence>
<feature type="compositionally biased region" description="Low complexity" evidence="1">
    <location>
        <begin position="209"/>
        <end position="258"/>
    </location>
</feature>
<reference evidence="4" key="1">
    <citation type="journal article" date="2019" name="Int. J. Syst. Evol. Microbiol.">
        <title>The Global Catalogue of Microorganisms (GCM) 10K type strain sequencing project: providing services to taxonomists for standard genome sequencing and annotation.</title>
        <authorList>
            <consortium name="The Broad Institute Genomics Platform"/>
            <consortium name="The Broad Institute Genome Sequencing Center for Infectious Disease"/>
            <person name="Wu L."/>
            <person name="Ma J."/>
        </authorList>
    </citation>
    <scope>NUCLEOTIDE SEQUENCE [LARGE SCALE GENOMIC DNA]</scope>
    <source>
        <strain evidence="4">JCM 31405</strain>
    </source>
</reference>
<dbReference type="EMBL" id="BMQN01000004">
    <property type="protein sequence ID" value="GGR95306.1"/>
    <property type="molecule type" value="Genomic_DNA"/>
</dbReference>
<proteinExistence type="predicted"/>